<organism evidence="2 3">
    <name type="scientific">Pseudoxanthomonas winnipegensis</name>
    <dbReference type="NCBI Taxonomy" id="2480810"/>
    <lineage>
        <taxon>Bacteria</taxon>
        <taxon>Pseudomonadati</taxon>
        <taxon>Pseudomonadota</taxon>
        <taxon>Gammaproteobacteria</taxon>
        <taxon>Lysobacterales</taxon>
        <taxon>Lysobacteraceae</taxon>
        <taxon>Pseudoxanthomonas</taxon>
    </lineage>
</organism>
<accession>A0A4Q8LZ42</accession>
<protein>
    <submittedName>
        <fullName evidence="2">Uncharacterized protein</fullName>
    </submittedName>
</protein>
<sequence>MAPVHDLGALEAQTSRAPPAREDRRMKTVTPCWPIGAPCPNACAKRRMDHLTRNHVELTGPWTGWRLAGKDLVSPTGQRVSPERMKGLLWRLEAEERRDRLRRRNASQKAVRQGMVTVIRVPNEDWHRHHFGSRAG</sequence>
<feature type="region of interest" description="Disordered" evidence="1">
    <location>
        <begin position="1"/>
        <end position="25"/>
    </location>
</feature>
<evidence type="ECO:0000256" key="1">
    <source>
        <dbReference type="SAM" id="MobiDB-lite"/>
    </source>
</evidence>
<dbReference type="AlphaFoldDB" id="A0A4Q8LZ42"/>
<name>A0A4Q8LZ42_9GAMM</name>
<dbReference type="Pfam" id="PF12375">
    <property type="entry name" value="DUF3653"/>
    <property type="match status" value="1"/>
</dbReference>
<evidence type="ECO:0000313" key="3">
    <source>
        <dbReference type="Proteomes" id="UP000292087"/>
    </source>
</evidence>
<gene>
    <name evidence="2" type="ORF">EA656_02500</name>
</gene>
<comment type="caution">
    <text evidence="2">The sequence shown here is derived from an EMBL/GenBank/DDBJ whole genome shotgun (WGS) entry which is preliminary data.</text>
</comment>
<evidence type="ECO:0000313" key="2">
    <source>
        <dbReference type="EMBL" id="TAA37557.1"/>
    </source>
</evidence>
<dbReference type="EMBL" id="SHMF01000001">
    <property type="protein sequence ID" value="TAA37557.1"/>
    <property type="molecule type" value="Genomic_DNA"/>
</dbReference>
<dbReference type="Proteomes" id="UP000292087">
    <property type="component" value="Unassembled WGS sequence"/>
</dbReference>
<proteinExistence type="predicted"/>
<reference evidence="2 3" key="1">
    <citation type="submission" date="2019-02" db="EMBL/GenBank/DDBJ databases">
        <title>WGS of Pseudoxanthomonas species novum from clinical isolates.</title>
        <authorList>
            <person name="Bernier A.-M."/>
            <person name="Bernard K."/>
            <person name="Vachon A."/>
        </authorList>
    </citation>
    <scope>NUCLEOTIDE SEQUENCE [LARGE SCALE GENOMIC DNA]</scope>
    <source>
        <strain evidence="2 3">NML140781</strain>
    </source>
</reference>
<dbReference type="InterPro" id="IPR021077">
    <property type="entry name" value="Phage_phi-Lf_Orf112"/>
</dbReference>